<evidence type="ECO:0000313" key="1">
    <source>
        <dbReference type="EMBL" id="GHE40832.1"/>
    </source>
</evidence>
<name>A0ABQ3HYQ7_9SPHI</name>
<proteinExistence type="predicted"/>
<evidence type="ECO:0000313" key="2">
    <source>
        <dbReference type="Proteomes" id="UP000620550"/>
    </source>
</evidence>
<sequence>MKTACIILLFGFCYGMVHGQEAKAGLALEQKTMDTLSFVVRQDSVLNNQYVFRGTSAFQKQAVPIPVAKPDGRTHYAMPIKKLSGKNLAPMPGTKPLDDNEIRFLDSTLTKPVDFKRRIIPAK</sequence>
<gene>
    <name evidence="1" type="ORF">GCM10017764_25140</name>
</gene>
<dbReference type="EMBL" id="BNAF01000009">
    <property type="protein sequence ID" value="GHE40832.1"/>
    <property type="molecule type" value="Genomic_DNA"/>
</dbReference>
<keyword evidence="2" id="KW-1185">Reference proteome</keyword>
<dbReference type="Proteomes" id="UP000620550">
    <property type="component" value="Unassembled WGS sequence"/>
</dbReference>
<dbReference type="RefSeq" id="WP_189627033.1">
    <property type="nucleotide sequence ID" value="NZ_BNAF01000009.1"/>
</dbReference>
<organism evidence="1 2">
    <name type="scientific">Sphingobacterium griseoflavum</name>
    <dbReference type="NCBI Taxonomy" id="1474952"/>
    <lineage>
        <taxon>Bacteria</taxon>
        <taxon>Pseudomonadati</taxon>
        <taxon>Bacteroidota</taxon>
        <taxon>Sphingobacteriia</taxon>
        <taxon>Sphingobacteriales</taxon>
        <taxon>Sphingobacteriaceae</taxon>
        <taxon>Sphingobacterium</taxon>
    </lineage>
</organism>
<comment type="caution">
    <text evidence="1">The sequence shown here is derived from an EMBL/GenBank/DDBJ whole genome shotgun (WGS) entry which is preliminary data.</text>
</comment>
<protein>
    <submittedName>
        <fullName evidence="1">Uncharacterized protein</fullName>
    </submittedName>
</protein>
<accession>A0ABQ3HYQ7</accession>
<reference evidence="2" key="1">
    <citation type="journal article" date="2019" name="Int. J. Syst. Evol. Microbiol.">
        <title>The Global Catalogue of Microorganisms (GCM) 10K type strain sequencing project: providing services to taxonomists for standard genome sequencing and annotation.</title>
        <authorList>
            <consortium name="The Broad Institute Genomics Platform"/>
            <consortium name="The Broad Institute Genome Sequencing Center for Infectious Disease"/>
            <person name="Wu L."/>
            <person name="Ma J."/>
        </authorList>
    </citation>
    <scope>NUCLEOTIDE SEQUENCE [LARGE SCALE GENOMIC DNA]</scope>
    <source>
        <strain evidence="2">CGMCC 1.12966</strain>
    </source>
</reference>